<evidence type="ECO:0000256" key="2">
    <source>
        <dbReference type="ARBA" id="ARBA00010617"/>
    </source>
</evidence>
<proteinExistence type="inferred from homology"/>
<dbReference type="GO" id="GO:0016705">
    <property type="term" value="F:oxidoreductase activity, acting on paired donors, with incorporation or reduction of molecular oxygen"/>
    <property type="evidence" value="ECO:0007669"/>
    <property type="project" value="InterPro"/>
</dbReference>
<dbReference type="GO" id="GO:0016020">
    <property type="term" value="C:membrane"/>
    <property type="evidence" value="ECO:0007669"/>
    <property type="project" value="UniProtKB-SubCell"/>
</dbReference>
<feature type="non-terminal residue" evidence="9">
    <location>
        <position position="1"/>
    </location>
</feature>
<evidence type="ECO:0000256" key="1">
    <source>
        <dbReference type="ARBA" id="ARBA00004167"/>
    </source>
</evidence>
<dbReference type="PROSITE" id="PS00086">
    <property type="entry name" value="CYTOCHROME_P450"/>
    <property type="match status" value="1"/>
</dbReference>
<dbReference type="InterPro" id="IPR001128">
    <property type="entry name" value="Cyt_P450"/>
</dbReference>
<dbReference type="Pfam" id="PF00067">
    <property type="entry name" value="p450"/>
    <property type="match status" value="2"/>
</dbReference>
<comment type="cofactor">
    <cofactor evidence="7">
        <name>heme</name>
        <dbReference type="ChEBI" id="CHEBI:30413"/>
    </cofactor>
</comment>
<keyword evidence="7 8" id="KW-0479">Metal-binding</keyword>
<dbReference type="EMBL" id="HG994371">
    <property type="protein sequence ID" value="CAF2003620.1"/>
    <property type="molecule type" value="Genomic_DNA"/>
</dbReference>
<keyword evidence="7 8" id="KW-0408">Iron</keyword>
<dbReference type="Gene3D" id="1.10.630.10">
    <property type="entry name" value="Cytochrome P450"/>
    <property type="match status" value="1"/>
</dbReference>
<keyword evidence="7 8" id="KW-0349">Heme</keyword>
<sequence>MISSGSGKLSYDYRDIASSPYNEYWKEVRKLAVQQLLSNRQVNSIQPIEEEEGIIWCGFPRTVLNNDNFNKLIREALEILGSFSASNFFPYDWLTGLQGRREEVVRDLDAFYEQMINTHRQEKKEGSEDFVGMLLRLSKEEAVLGNDKLTRNHIKAILMNVLLGGIDTSAISMMWTMAELARNPRVMKKVQSEIRSHVKHKGSITFDSIDQLPYMKMVIKETWRLHPVVPLLLPREVISEFQINGYTIQPKTHLHRFMDSNIDAKGQNFELLTFGSGRRMCPGMYMGTSMVEFCLANMLYHFDWKLPEGMSVEDVDMEEAPGLT</sequence>
<reference evidence="9" key="1">
    <citation type="submission" date="2021-01" db="EMBL/GenBank/DDBJ databases">
        <authorList>
            <consortium name="Genoscope - CEA"/>
            <person name="William W."/>
        </authorList>
    </citation>
    <scope>NUCLEOTIDE SEQUENCE</scope>
</reference>
<accession>A0A816MNQ1</accession>
<comment type="subcellular location">
    <subcellularLocation>
        <location evidence="1">Membrane</location>
        <topology evidence="1">Single-pass membrane protein</topology>
    </subcellularLocation>
</comment>
<dbReference type="SUPFAM" id="SSF48264">
    <property type="entry name" value="Cytochrome P450"/>
    <property type="match status" value="1"/>
</dbReference>
<gene>
    <name evidence="9" type="ORF">DARMORV10_C07P35380.1</name>
</gene>
<keyword evidence="6" id="KW-0472">Membrane</keyword>
<dbReference type="GO" id="GO:0004497">
    <property type="term" value="F:monooxygenase activity"/>
    <property type="evidence" value="ECO:0007669"/>
    <property type="project" value="UniProtKB-KW"/>
</dbReference>
<name>A0A816MNQ1_BRANA</name>
<dbReference type="AlphaFoldDB" id="A0A816MNQ1"/>
<evidence type="ECO:0000256" key="4">
    <source>
        <dbReference type="ARBA" id="ARBA00022989"/>
    </source>
</evidence>
<dbReference type="PRINTS" id="PR00463">
    <property type="entry name" value="EP450I"/>
</dbReference>
<protein>
    <submittedName>
        <fullName evidence="9">(rape) hypothetical protein</fullName>
    </submittedName>
</protein>
<evidence type="ECO:0000256" key="7">
    <source>
        <dbReference type="PIRSR" id="PIRSR602401-1"/>
    </source>
</evidence>
<dbReference type="Proteomes" id="UP001295469">
    <property type="component" value="Chromosome C07"/>
</dbReference>
<keyword evidence="8" id="KW-0503">Monooxygenase</keyword>
<evidence type="ECO:0000313" key="9">
    <source>
        <dbReference type="EMBL" id="CAF2003620.1"/>
    </source>
</evidence>
<dbReference type="PRINTS" id="PR00385">
    <property type="entry name" value="P450"/>
</dbReference>
<comment type="similarity">
    <text evidence="2 8">Belongs to the cytochrome P450 family.</text>
</comment>
<dbReference type="InterPro" id="IPR050193">
    <property type="entry name" value="Cytochrome_P450_71"/>
</dbReference>
<dbReference type="InterPro" id="IPR002401">
    <property type="entry name" value="Cyt_P450_E_grp-I"/>
</dbReference>
<evidence type="ECO:0000256" key="6">
    <source>
        <dbReference type="ARBA" id="ARBA00023136"/>
    </source>
</evidence>
<evidence type="ECO:0000256" key="8">
    <source>
        <dbReference type="RuleBase" id="RU000461"/>
    </source>
</evidence>
<dbReference type="GO" id="GO:0020037">
    <property type="term" value="F:heme binding"/>
    <property type="evidence" value="ECO:0007669"/>
    <property type="project" value="InterPro"/>
</dbReference>
<dbReference type="PANTHER" id="PTHR47956">
    <property type="entry name" value="CYTOCHROME P450 71B11-RELATED"/>
    <property type="match status" value="1"/>
</dbReference>
<dbReference type="PANTHER" id="PTHR47956:SF5">
    <property type="entry name" value="CYTOCHROME P450 71B25-RELATED"/>
    <property type="match status" value="1"/>
</dbReference>
<keyword evidence="3" id="KW-0812">Transmembrane</keyword>
<keyword evidence="4" id="KW-1133">Transmembrane helix</keyword>
<evidence type="ECO:0000256" key="5">
    <source>
        <dbReference type="ARBA" id="ARBA00023002"/>
    </source>
</evidence>
<feature type="binding site" description="axial binding residue" evidence="7">
    <location>
        <position position="281"/>
    </location>
    <ligand>
        <name>heme</name>
        <dbReference type="ChEBI" id="CHEBI:30413"/>
    </ligand>
    <ligandPart>
        <name>Fe</name>
        <dbReference type="ChEBI" id="CHEBI:18248"/>
    </ligandPart>
</feature>
<keyword evidence="5 8" id="KW-0560">Oxidoreductase</keyword>
<organism evidence="9">
    <name type="scientific">Brassica napus</name>
    <name type="common">Rape</name>
    <dbReference type="NCBI Taxonomy" id="3708"/>
    <lineage>
        <taxon>Eukaryota</taxon>
        <taxon>Viridiplantae</taxon>
        <taxon>Streptophyta</taxon>
        <taxon>Embryophyta</taxon>
        <taxon>Tracheophyta</taxon>
        <taxon>Spermatophyta</taxon>
        <taxon>Magnoliopsida</taxon>
        <taxon>eudicotyledons</taxon>
        <taxon>Gunneridae</taxon>
        <taxon>Pentapetalae</taxon>
        <taxon>rosids</taxon>
        <taxon>malvids</taxon>
        <taxon>Brassicales</taxon>
        <taxon>Brassicaceae</taxon>
        <taxon>Brassiceae</taxon>
        <taxon>Brassica</taxon>
    </lineage>
</organism>
<evidence type="ECO:0000256" key="3">
    <source>
        <dbReference type="ARBA" id="ARBA00022692"/>
    </source>
</evidence>
<dbReference type="InterPro" id="IPR036396">
    <property type="entry name" value="Cyt_P450_sf"/>
</dbReference>
<dbReference type="GO" id="GO:0005506">
    <property type="term" value="F:iron ion binding"/>
    <property type="evidence" value="ECO:0007669"/>
    <property type="project" value="InterPro"/>
</dbReference>
<dbReference type="InterPro" id="IPR017972">
    <property type="entry name" value="Cyt_P450_CS"/>
</dbReference>